<evidence type="ECO:0008006" key="4">
    <source>
        <dbReference type="Google" id="ProtNLM"/>
    </source>
</evidence>
<proteinExistence type="predicted"/>
<keyword evidence="1" id="KW-0812">Transmembrane</keyword>
<feature type="transmembrane region" description="Helical" evidence="1">
    <location>
        <begin position="231"/>
        <end position="249"/>
    </location>
</feature>
<keyword evidence="3" id="KW-1185">Reference proteome</keyword>
<feature type="transmembrane region" description="Helical" evidence="1">
    <location>
        <begin position="205"/>
        <end position="225"/>
    </location>
</feature>
<protein>
    <recommendedName>
        <fullName evidence="4">Membrane domain of glycerophosphoryl diester phosphodiesterase</fullName>
    </recommendedName>
</protein>
<dbReference type="Proteomes" id="UP000243232">
    <property type="component" value="Chromosome I"/>
</dbReference>
<dbReference type="PANTHER" id="PTHR40076">
    <property type="entry name" value="MEMBRANE PROTEIN-RELATED"/>
    <property type="match status" value="1"/>
</dbReference>
<accession>A0A1H2EM62</accession>
<evidence type="ECO:0000256" key="1">
    <source>
        <dbReference type="SAM" id="Phobius"/>
    </source>
</evidence>
<feature type="transmembrane region" description="Helical" evidence="1">
    <location>
        <begin position="62"/>
        <end position="85"/>
    </location>
</feature>
<feature type="transmembrane region" description="Helical" evidence="1">
    <location>
        <begin position="167"/>
        <end position="185"/>
    </location>
</feature>
<organism evidence="2 3">
    <name type="scientific">Pseudomonas pohangensis</name>
    <dbReference type="NCBI Taxonomy" id="364197"/>
    <lineage>
        <taxon>Bacteria</taxon>
        <taxon>Pseudomonadati</taxon>
        <taxon>Pseudomonadota</taxon>
        <taxon>Gammaproteobacteria</taxon>
        <taxon>Pseudomonadales</taxon>
        <taxon>Pseudomonadaceae</taxon>
        <taxon>Pseudomonas</taxon>
    </lineage>
</organism>
<feature type="transmembrane region" description="Helical" evidence="1">
    <location>
        <begin position="141"/>
        <end position="161"/>
    </location>
</feature>
<gene>
    <name evidence="2" type="ORF">SAMN05216296_0908</name>
</gene>
<keyword evidence="1" id="KW-0472">Membrane</keyword>
<evidence type="ECO:0000313" key="3">
    <source>
        <dbReference type="Proteomes" id="UP000243232"/>
    </source>
</evidence>
<dbReference type="OrthoDB" id="5516623at2"/>
<dbReference type="EMBL" id="LT629785">
    <property type="protein sequence ID" value="SDT96206.1"/>
    <property type="molecule type" value="Genomic_DNA"/>
</dbReference>
<feature type="transmembrane region" description="Helical" evidence="1">
    <location>
        <begin position="100"/>
        <end position="120"/>
    </location>
</feature>
<dbReference type="STRING" id="364197.SAMN05216296_0908"/>
<dbReference type="InterPro" id="IPR010380">
    <property type="entry name" value="DUF975"/>
</dbReference>
<keyword evidence="1" id="KW-1133">Transmembrane helix</keyword>
<dbReference type="AlphaFoldDB" id="A0A1H2EM62"/>
<name>A0A1H2EM62_9PSED</name>
<sequence length="253" mass="27271">MNDADTNPYTPPASQLQSAVASEQAPSVQEALSRGYDFGVDNVINQAWALVKGSKGLIIGGYLLLYVAMFAGMFALAVVLTLLGLLDTASSENRIFSDQLFNLLSSALTYPFVAGIYLIGIRRAAGQAVSINLVFSQFSKFLPLLVTGVLMTILIAVGYMLLVIPGIYLSIAYLLAIPLVAERGLSPWQALETSRKAIHQHWFKVLGLCLTLGLIILLSIVPLGIGLIWTMPLLTLSFGVLYRIIFGVLPPAN</sequence>
<dbReference type="PANTHER" id="PTHR40076:SF1">
    <property type="entry name" value="MEMBRANE PROTEIN"/>
    <property type="match status" value="1"/>
</dbReference>
<evidence type="ECO:0000313" key="2">
    <source>
        <dbReference type="EMBL" id="SDT96206.1"/>
    </source>
</evidence>
<reference evidence="3" key="1">
    <citation type="submission" date="2016-10" db="EMBL/GenBank/DDBJ databases">
        <authorList>
            <person name="Varghese N."/>
            <person name="Submissions S."/>
        </authorList>
    </citation>
    <scope>NUCLEOTIDE SEQUENCE [LARGE SCALE GENOMIC DNA]</scope>
    <source>
        <strain evidence="3">DSM 17875</strain>
    </source>
</reference>
<dbReference type="RefSeq" id="WP_090193292.1">
    <property type="nucleotide sequence ID" value="NZ_LT629785.1"/>
</dbReference>